<dbReference type="GO" id="GO:0046295">
    <property type="term" value="P:glycolate biosynthetic process"/>
    <property type="evidence" value="ECO:0007669"/>
    <property type="project" value="UniProtKB-UniRule"/>
</dbReference>
<dbReference type="InterPro" id="IPR036412">
    <property type="entry name" value="HAD-like_sf"/>
</dbReference>
<dbReference type="PANTHER" id="PTHR43434">
    <property type="entry name" value="PHOSPHOGLYCOLATE PHOSPHATASE"/>
    <property type="match status" value="1"/>
</dbReference>
<comment type="catalytic activity">
    <reaction evidence="1 10">
        <text>2-phosphoglycolate + H2O = glycolate + phosphate</text>
        <dbReference type="Rhea" id="RHEA:14369"/>
        <dbReference type="ChEBI" id="CHEBI:15377"/>
        <dbReference type="ChEBI" id="CHEBI:29805"/>
        <dbReference type="ChEBI" id="CHEBI:43474"/>
        <dbReference type="ChEBI" id="CHEBI:58033"/>
        <dbReference type="EC" id="3.1.3.18"/>
    </reaction>
</comment>
<dbReference type="SFLD" id="SFLDG01129">
    <property type="entry name" value="C1.5:_HAD__Beta-PGM__Phosphata"/>
    <property type="match status" value="1"/>
</dbReference>
<feature type="region of interest" description="Disordered" evidence="11">
    <location>
        <begin position="1"/>
        <end position="22"/>
    </location>
</feature>
<keyword evidence="7 10" id="KW-0378">Hydrolase</keyword>
<dbReference type="EC" id="3.1.3.18" evidence="5 10"/>
<evidence type="ECO:0000256" key="1">
    <source>
        <dbReference type="ARBA" id="ARBA00000830"/>
    </source>
</evidence>
<feature type="binding site" evidence="10">
    <location>
        <position position="32"/>
    </location>
    <ligand>
        <name>Mg(2+)</name>
        <dbReference type="ChEBI" id="CHEBI:18420"/>
    </ligand>
</feature>
<dbReference type="HAMAP" id="MF_00495">
    <property type="entry name" value="GPH_hydrolase_bact"/>
    <property type="match status" value="1"/>
</dbReference>
<comment type="cofactor">
    <cofactor evidence="2 10">
        <name>Mg(2+)</name>
        <dbReference type="ChEBI" id="CHEBI:18420"/>
    </cofactor>
</comment>
<dbReference type="InterPro" id="IPR037512">
    <property type="entry name" value="PGPase_prok"/>
</dbReference>
<dbReference type="GO" id="GO:0008967">
    <property type="term" value="F:phosphoglycolate phosphatase activity"/>
    <property type="evidence" value="ECO:0007669"/>
    <property type="project" value="UniProtKB-UniRule"/>
</dbReference>
<feature type="binding site" evidence="10">
    <location>
        <position position="193"/>
    </location>
    <ligand>
        <name>Mg(2+)</name>
        <dbReference type="ChEBI" id="CHEBI:18420"/>
    </ligand>
</feature>
<protein>
    <recommendedName>
        <fullName evidence="5 10">Phosphoglycolate phosphatase</fullName>
        <shortName evidence="10">PGP</shortName>
        <shortName evidence="10">PGPase</shortName>
        <ecNumber evidence="5 10">3.1.3.18</ecNumber>
    </recommendedName>
</protein>
<keyword evidence="13" id="KW-1185">Reference proteome</keyword>
<comment type="pathway">
    <text evidence="3 10">Organic acid metabolism; glycolate biosynthesis; glycolate from 2-phosphoglycolate: step 1/1.</text>
</comment>
<evidence type="ECO:0000256" key="6">
    <source>
        <dbReference type="ARBA" id="ARBA00022723"/>
    </source>
</evidence>
<dbReference type="InterPro" id="IPR006439">
    <property type="entry name" value="HAD-SF_hydro_IA"/>
</dbReference>
<dbReference type="InterPro" id="IPR023198">
    <property type="entry name" value="PGP-like_dom2"/>
</dbReference>
<dbReference type="Gene3D" id="3.40.50.1000">
    <property type="entry name" value="HAD superfamily/HAD-like"/>
    <property type="match status" value="1"/>
</dbReference>
<evidence type="ECO:0000256" key="5">
    <source>
        <dbReference type="ARBA" id="ARBA00013078"/>
    </source>
</evidence>
<proteinExistence type="inferred from homology"/>
<dbReference type="Gene3D" id="1.10.150.240">
    <property type="entry name" value="Putative phosphatase, domain 2"/>
    <property type="match status" value="1"/>
</dbReference>
<comment type="similarity">
    <text evidence="4 10">Belongs to the HAD-like hydrolase superfamily. CbbY/CbbZ/Gph/YieH family.</text>
</comment>
<dbReference type="EMBL" id="JACICC010000002">
    <property type="protein sequence ID" value="MBB3809193.1"/>
    <property type="molecule type" value="Genomic_DNA"/>
</dbReference>
<evidence type="ECO:0000256" key="9">
    <source>
        <dbReference type="ARBA" id="ARBA00023277"/>
    </source>
</evidence>
<comment type="caution">
    <text evidence="12">The sequence shown here is derived from an EMBL/GenBank/DDBJ whole genome shotgun (WGS) entry which is preliminary data.</text>
</comment>
<dbReference type="GO" id="GO:0005829">
    <property type="term" value="C:cytosol"/>
    <property type="evidence" value="ECO:0007669"/>
    <property type="project" value="TreeGrafter"/>
</dbReference>
<dbReference type="GO" id="GO:0046872">
    <property type="term" value="F:metal ion binding"/>
    <property type="evidence" value="ECO:0007669"/>
    <property type="project" value="UniProtKB-KW"/>
</dbReference>
<sequence length="251" mass="27227">MSDQLSGSDHRHGGSAAANPSDGQPIIVFDLDGTLADTAPDLIAALNATLEADGLPPLVMDRAKRFLGSGTRAMVERAFREVGADDGSRDVQDKRFQRFLDLYGQNLKRETQLYPGVVNTLDNLRVQGWMLAVCTNKATDHAIRLLDLLGIGDRFAAICGFDSFPYHKPDPRHLTLTIAQAGGNPKRALMVGDSRTDIATARAASLPVVATSFGYSDVPVANLTPDRLIHDFQELIDIADAVTDSILHYRD</sequence>
<dbReference type="UniPathway" id="UPA00865">
    <property type="reaction ID" value="UER00834"/>
</dbReference>
<evidence type="ECO:0000313" key="13">
    <source>
        <dbReference type="Proteomes" id="UP000537592"/>
    </source>
</evidence>
<dbReference type="Pfam" id="PF13419">
    <property type="entry name" value="HAD_2"/>
    <property type="match status" value="1"/>
</dbReference>
<dbReference type="PANTHER" id="PTHR43434:SF1">
    <property type="entry name" value="PHOSPHOGLYCOLATE PHOSPHATASE"/>
    <property type="match status" value="1"/>
</dbReference>
<evidence type="ECO:0000313" key="12">
    <source>
        <dbReference type="EMBL" id="MBB3809193.1"/>
    </source>
</evidence>
<dbReference type="InterPro" id="IPR050155">
    <property type="entry name" value="HAD-like_hydrolase_sf"/>
</dbReference>
<dbReference type="InterPro" id="IPR023214">
    <property type="entry name" value="HAD_sf"/>
</dbReference>
<feature type="binding site" evidence="10">
    <location>
        <position position="30"/>
    </location>
    <ligand>
        <name>Mg(2+)</name>
        <dbReference type="ChEBI" id="CHEBI:18420"/>
    </ligand>
</feature>
<keyword evidence="6 10" id="KW-0479">Metal-binding</keyword>
<dbReference type="RefSeq" id="WP_183751177.1">
    <property type="nucleotide sequence ID" value="NZ_JACICC010000002.1"/>
</dbReference>
<evidence type="ECO:0000256" key="11">
    <source>
        <dbReference type="SAM" id="MobiDB-lite"/>
    </source>
</evidence>
<evidence type="ECO:0000256" key="8">
    <source>
        <dbReference type="ARBA" id="ARBA00022842"/>
    </source>
</evidence>
<dbReference type="NCBIfam" id="TIGR01549">
    <property type="entry name" value="HAD-SF-IA-v1"/>
    <property type="match status" value="1"/>
</dbReference>
<gene>
    <name evidence="12" type="ORF">FHS81_001263</name>
</gene>
<dbReference type="SUPFAM" id="SSF56784">
    <property type="entry name" value="HAD-like"/>
    <property type="match status" value="1"/>
</dbReference>
<reference evidence="12 13" key="1">
    <citation type="submission" date="2020-08" db="EMBL/GenBank/DDBJ databases">
        <title>Genomic Encyclopedia of Type Strains, Phase IV (KMG-IV): sequencing the most valuable type-strain genomes for metagenomic binning, comparative biology and taxonomic classification.</title>
        <authorList>
            <person name="Goeker M."/>
        </authorList>
    </citation>
    <scope>NUCLEOTIDE SEQUENCE [LARGE SCALE GENOMIC DNA]</scope>
    <source>
        <strain evidence="12 13">DSM 28760</strain>
    </source>
</reference>
<accession>A0A7W6EG37</accession>
<feature type="active site" description="Nucleophile" evidence="10">
    <location>
        <position position="30"/>
    </location>
</feature>
<comment type="function">
    <text evidence="10">Specifically catalyzes the dephosphorylation of 2-phosphoglycolate. Is involved in the dissimilation of the intracellular 2-phosphoglycolate formed during the DNA repair of 3'-phosphoglycolate ends, a major class of DNA lesions induced by oxidative stress.</text>
</comment>
<dbReference type="Proteomes" id="UP000537592">
    <property type="component" value="Unassembled WGS sequence"/>
</dbReference>
<organism evidence="12 13">
    <name type="scientific">Pseudochelatococcus contaminans</name>
    <dbReference type="NCBI Taxonomy" id="1538103"/>
    <lineage>
        <taxon>Bacteria</taxon>
        <taxon>Pseudomonadati</taxon>
        <taxon>Pseudomonadota</taxon>
        <taxon>Alphaproteobacteria</taxon>
        <taxon>Hyphomicrobiales</taxon>
        <taxon>Chelatococcaceae</taxon>
        <taxon>Pseudochelatococcus</taxon>
    </lineage>
</organism>
<dbReference type="NCBIfam" id="TIGR01509">
    <property type="entry name" value="HAD-SF-IA-v3"/>
    <property type="match status" value="1"/>
</dbReference>
<dbReference type="AlphaFoldDB" id="A0A7W6EG37"/>
<keyword evidence="9 10" id="KW-0119">Carbohydrate metabolism</keyword>
<dbReference type="GO" id="GO:0006281">
    <property type="term" value="P:DNA repair"/>
    <property type="evidence" value="ECO:0007669"/>
    <property type="project" value="TreeGrafter"/>
</dbReference>
<dbReference type="InterPro" id="IPR041492">
    <property type="entry name" value="HAD_2"/>
</dbReference>
<dbReference type="GO" id="GO:0005975">
    <property type="term" value="P:carbohydrate metabolic process"/>
    <property type="evidence" value="ECO:0007669"/>
    <property type="project" value="InterPro"/>
</dbReference>
<name>A0A7W6EG37_9HYPH</name>
<evidence type="ECO:0000256" key="2">
    <source>
        <dbReference type="ARBA" id="ARBA00001946"/>
    </source>
</evidence>
<keyword evidence="8 10" id="KW-0460">Magnesium</keyword>
<evidence type="ECO:0000256" key="3">
    <source>
        <dbReference type="ARBA" id="ARBA00004818"/>
    </source>
</evidence>
<evidence type="ECO:0000256" key="10">
    <source>
        <dbReference type="HAMAP-Rule" id="MF_00495"/>
    </source>
</evidence>
<evidence type="ECO:0000256" key="7">
    <source>
        <dbReference type="ARBA" id="ARBA00022801"/>
    </source>
</evidence>
<evidence type="ECO:0000256" key="4">
    <source>
        <dbReference type="ARBA" id="ARBA00006171"/>
    </source>
</evidence>
<dbReference type="SFLD" id="SFLDS00003">
    <property type="entry name" value="Haloacid_Dehalogenase"/>
    <property type="match status" value="1"/>
</dbReference>